<organism evidence="3 4">
    <name type="scientific">Neorhizobium lilium</name>
    <dbReference type="NCBI Taxonomy" id="2503024"/>
    <lineage>
        <taxon>Bacteria</taxon>
        <taxon>Pseudomonadati</taxon>
        <taxon>Pseudomonadota</taxon>
        <taxon>Alphaproteobacteria</taxon>
        <taxon>Hyphomicrobiales</taxon>
        <taxon>Rhizobiaceae</taxon>
        <taxon>Rhizobium/Agrobacterium group</taxon>
        <taxon>Neorhizobium</taxon>
    </lineage>
</organism>
<accession>A0A444LET9</accession>
<dbReference type="OrthoDB" id="189170at2"/>
<reference evidence="3 4" key="1">
    <citation type="submission" date="2019-01" db="EMBL/GenBank/DDBJ databases">
        <title>The draft genome of Rhizobium sp. 24NR.</title>
        <authorList>
            <person name="Liu L."/>
            <person name="Liang L."/>
            <person name="Shi S."/>
            <person name="Xu L."/>
            <person name="Wang X."/>
            <person name="Li L."/>
            <person name="Zhang X."/>
        </authorList>
    </citation>
    <scope>NUCLEOTIDE SEQUENCE [LARGE SCALE GENOMIC DNA]</scope>
    <source>
        <strain evidence="3 4">24NR</strain>
    </source>
</reference>
<protein>
    <submittedName>
        <fullName evidence="3">Helix-turn-helix domain-containing protein</fullName>
    </submittedName>
</protein>
<dbReference type="InterPro" id="IPR014710">
    <property type="entry name" value="RmlC-like_jellyroll"/>
</dbReference>
<dbReference type="EMBL" id="SBIP01000003">
    <property type="protein sequence ID" value="RWX76684.1"/>
    <property type="molecule type" value="Genomic_DNA"/>
</dbReference>
<dbReference type="Gene3D" id="2.60.120.10">
    <property type="entry name" value="Jelly Rolls"/>
    <property type="match status" value="1"/>
</dbReference>
<sequence length="192" mass="21369">MEDEPDDIDTAIGARLKTLRMSQGLTLEELAERSGVSRAMISRIERAEASPTAALLARLSEALGLSLSAFFADDIRADASPLSRRANQKLWRDPQTGYLRRSVSPPGMPSRVDIVEVEFPAHARVSFPPREESRSMTQHVWLFEGTLELIIGETVHLLHPGDCLFMDIGDAFDFHNPSDKPARYAVVLDRGR</sequence>
<dbReference type="GO" id="GO:0005829">
    <property type="term" value="C:cytosol"/>
    <property type="evidence" value="ECO:0007669"/>
    <property type="project" value="TreeGrafter"/>
</dbReference>
<dbReference type="Pfam" id="PF01381">
    <property type="entry name" value="HTH_3"/>
    <property type="match status" value="1"/>
</dbReference>
<dbReference type="InterPro" id="IPR001387">
    <property type="entry name" value="Cro/C1-type_HTH"/>
</dbReference>
<dbReference type="RefSeq" id="WP_128443602.1">
    <property type="nucleotide sequence ID" value="NZ_SBIP01000003.1"/>
</dbReference>
<dbReference type="CDD" id="cd02209">
    <property type="entry name" value="cupin_XRE_C"/>
    <property type="match status" value="1"/>
</dbReference>
<evidence type="ECO:0000259" key="2">
    <source>
        <dbReference type="PROSITE" id="PS50943"/>
    </source>
</evidence>
<dbReference type="GO" id="GO:0003700">
    <property type="term" value="F:DNA-binding transcription factor activity"/>
    <property type="evidence" value="ECO:0007669"/>
    <property type="project" value="TreeGrafter"/>
</dbReference>
<dbReference type="Proteomes" id="UP000287687">
    <property type="component" value="Unassembled WGS sequence"/>
</dbReference>
<comment type="caution">
    <text evidence="3">The sequence shown here is derived from an EMBL/GenBank/DDBJ whole genome shotgun (WGS) entry which is preliminary data.</text>
</comment>
<gene>
    <name evidence="3" type="ORF">EPK99_13480</name>
</gene>
<proteinExistence type="predicted"/>
<feature type="domain" description="HTH cro/C1-type" evidence="2">
    <location>
        <begin position="16"/>
        <end position="70"/>
    </location>
</feature>
<dbReference type="SUPFAM" id="SSF47413">
    <property type="entry name" value="lambda repressor-like DNA-binding domains"/>
    <property type="match status" value="1"/>
</dbReference>
<dbReference type="PROSITE" id="PS50943">
    <property type="entry name" value="HTH_CROC1"/>
    <property type="match status" value="1"/>
</dbReference>
<dbReference type="InterPro" id="IPR013096">
    <property type="entry name" value="Cupin_2"/>
</dbReference>
<dbReference type="GO" id="GO:0003677">
    <property type="term" value="F:DNA binding"/>
    <property type="evidence" value="ECO:0007669"/>
    <property type="project" value="UniProtKB-KW"/>
</dbReference>
<dbReference type="InterPro" id="IPR050807">
    <property type="entry name" value="TransReg_Diox_bact_type"/>
</dbReference>
<dbReference type="CDD" id="cd00093">
    <property type="entry name" value="HTH_XRE"/>
    <property type="match status" value="1"/>
</dbReference>
<name>A0A444LET9_9HYPH</name>
<evidence type="ECO:0000256" key="1">
    <source>
        <dbReference type="ARBA" id="ARBA00023125"/>
    </source>
</evidence>
<keyword evidence="4" id="KW-1185">Reference proteome</keyword>
<dbReference type="InterPro" id="IPR010982">
    <property type="entry name" value="Lambda_DNA-bd_dom_sf"/>
</dbReference>
<dbReference type="SMART" id="SM00530">
    <property type="entry name" value="HTH_XRE"/>
    <property type="match status" value="1"/>
</dbReference>
<dbReference type="PANTHER" id="PTHR46797">
    <property type="entry name" value="HTH-TYPE TRANSCRIPTIONAL REGULATOR"/>
    <property type="match status" value="1"/>
</dbReference>
<dbReference type="SUPFAM" id="SSF51182">
    <property type="entry name" value="RmlC-like cupins"/>
    <property type="match status" value="1"/>
</dbReference>
<dbReference type="Gene3D" id="1.10.260.40">
    <property type="entry name" value="lambda repressor-like DNA-binding domains"/>
    <property type="match status" value="1"/>
</dbReference>
<dbReference type="InterPro" id="IPR011051">
    <property type="entry name" value="RmlC_Cupin_sf"/>
</dbReference>
<dbReference type="Pfam" id="PF07883">
    <property type="entry name" value="Cupin_2"/>
    <property type="match status" value="1"/>
</dbReference>
<evidence type="ECO:0000313" key="4">
    <source>
        <dbReference type="Proteomes" id="UP000287687"/>
    </source>
</evidence>
<dbReference type="AlphaFoldDB" id="A0A444LET9"/>
<evidence type="ECO:0000313" key="3">
    <source>
        <dbReference type="EMBL" id="RWX76684.1"/>
    </source>
</evidence>
<dbReference type="PANTHER" id="PTHR46797:SF10">
    <property type="entry name" value="BLR1115 PROTEIN"/>
    <property type="match status" value="1"/>
</dbReference>
<keyword evidence="1" id="KW-0238">DNA-binding</keyword>